<gene>
    <name evidence="1" type="ORF">WBA_LOCUS6723</name>
</gene>
<dbReference type="EMBL" id="UYWW01004199">
    <property type="protein sequence ID" value="VDM13337.1"/>
    <property type="molecule type" value="Genomic_DNA"/>
</dbReference>
<proteinExistence type="predicted"/>
<protein>
    <submittedName>
        <fullName evidence="1">Uncharacterized protein</fullName>
    </submittedName>
</protein>
<accession>A0A3P7E9U8</accession>
<keyword evidence="2" id="KW-1185">Reference proteome</keyword>
<dbReference type="Proteomes" id="UP000270924">
    <property type="component" value="Unassembled WGS sequence"/>
</dbReference>
<dbReference type="AlphaFoldDB" id="A0A3P7E9U8"/>
<name>A0A3P7E9U8_WUCBA</name>
<organism evidence="1 2">
    <name type="scientific">Wuchereria bancrofti</name>
    <dbReference type="NCBI Taxonomy" id="6293"/>
    <lineage>
        <taxon>Eukaryota</taxon>
        <taxon>Metazoa</taxon>
        <taxon>Ecdysozoa</taxon>
        <taxon>Nematoda</taxon>
        <taxon>Chromadorea</taxon>
        <taxon>Rhabditida</taxon>
        <taxon>Spirurina</taxon>
        <taxon>Spiruromorpha</taxon>
        <taxon>Filarioidea</taxon>
        <taxon>Onchocercidae</taxon>
        <taxon>Wuchereria</taxon>
    </lineage>
</organism>
<evidence type="ECO:0000313" key="1">
    <source>
        <dbReference type="EMBL" id="VDM13337.1"/>
    </source>
</evidence>
<reference evidence="1 2" key="1">
    <citation type="submission" date="2018-11" db="EMBL/GenBank/DDBJ databases">
        <authorList>
            <consortium name="Pathogen Informatics"/>
        </authorList>
    </citation>
    <scope>NUCLEOTIDE SEQUENCE [LARGE SCALE GENOMIC DNA]</scope>
</reference>
<dbReference type="InParanoid" id="A0A3P7E9U8"/>
<evidence type="ECO:0000313" key="2">
    <source>
        <dbReference type="Proteomes" id="UP000270924"/>
    </source>
</evidence>
<sequence length="128" mass="14281">MRLSCETRVAMKYSGSSQTSIRKSESAGMANTPSSNVQSTYDYYFNFVKKCFTIDVGGSCPEAQRSKKCLVVHGTTQFQAHYLVSVKLYALAFIYVAGDFKSVVKEIEREEKVVQGLTNAVVDLLKDR</sequence>